<dbReference type="EMBL" id="LNAM01000150">
    <property type="protein sequence ID" value="KSV59236.1"/>
    <property type="molecule type" value="Genomic_DNA"/>
</dbReference>
<organism evidence="2 3">
    <name type="scientific">Acetivibrio ethanolgignens</name>
    <dbReference type="NCBI Taxonomy" id="290052"/>
    <lineage>
        <taxon>Bacteria</taxon>
        <taxon>Bacillati</taxon>
        <taxon>Bacillota</taxon>
        <taxon>Clostridia</taxon>
        <taxon>Eubacteriales</taxon>
        <taxon>Oscillospiraceae</taxon>
        <taxon>Acetivibrio</taxon>
    </lineage>
</organism>
<dbReference type="Pfam" id="PF07441">
    <property type="entry name" value="BofA"/>
    <property type="match status" value="1"/>
</dbReference>
<comment type="caution">
    <text evidence="2">The sequence shown here is derived from an EMBL/GenBank/DDBJ whole genome shotgun (WGS) entry which is preliminary data.</text>
</comment>
<proteinExistence type="predicted"/>
<keyword evidence="1" id="KW-1133">Transmembrane helix</keyword>
<evidence type="ECO:0000313" key="2">
    <source>
        <dbReference type="EMBL" id="KSV59236.1"/>
    </source>
</evidence>
<reference evidence="2 3" key="1">
    <citation type="submission" date="2015-11" db="EMBL/GenBank/DDBJ databases">
        <title>Butyribacter intestini gen. nov., sp. nov., a butyric acid-producing bacterium of the family Lachnospiraceae isolated from the human faeces.</title>
        <authorList>
            <person name="Zou Y."/>
            <person name="Xue W."/>
            <person name="Luo G."/>
            <person name="Lv M."/>
        </authorList>
    </citation>
    <scope>NUCLEOTIDE SEQUENCE [LARGE SCALE GENOMIC DNA]</scope>
    <source>
        <strain evidence="2 3">ACET-33324</strain>
    </source>
</reference>
<feature type="transmembrane region" description="Helical" evidence="1">
    <location>
        <begin position="58"/>
        <end position="79"/>
    </location>
</feature>
<sequence>MELENIIIKKEDRIKMKKIEMLVNVLLRAVFGGIAIYALNTIFQYIGLQMVVGINVKTIATVGVLGFPGLLLLYGILFCHSFGAY</sequence>
<feature type="transmembrane region" description="Helical" evidence="1">
    <location>
        <begin position="21"/>
        <end position="46"/>
    </location>
</feature>
<evidence type="ECO:0008006" key="4">
    <source>
        <dbReference type="Google" id="ProtNLM"/>
    </source>
</evidence>
<accession>A0A0V8QFB2</accession>
<gene>
    <name evidence="2" type="ORF">ASU35_09950</name>
</gene>
<keyword evidence="3" id="KW-1185">Reference proteome</keyword>
<name>A0A0V8QFB2_9FIRM</name>
<evidence type="ECO:0000256" key="1">
    <source>
        <dbReference type="SAM" id="Phobius"/>
    </source>
</evidence>
<dbReference type="Proteomes" id="UP000054874">
    <property type="component" value="Unassembled WGS sequence"/>
</dbReference>
<dbReference type="AlphaFoldDB" id="A0A0V8QFB2"/>
<dbReference type="InterPro" id="IPR010001">
    <property type="entry name" value="BofA"/>
</dbReference>
<keyword evidence="1" id="KW-0472">Membrane</keyword>
<keyword evidence="1" id="KW-0812">Transmembrane</keyword>
<dbReference type="STRING" id="290052.ASU35_09950"/>
<evidence type="ECO:0000313" key="3">
    <source>
        <dbReference type="Proteomes" id="UP000054874"/>
    </source>
</evidence>
<protein>
    <recommendedName>
        <fullName evidence="4">Pro-sigmaK processing inhibitor BofA</fullName>
    </recommendedName>
</protein>